<organism evidence="1 2">
    <name type="scientific">Ferrithrix thermotolerans DSM 19514</name>
    <dbReference type="NCBI Taxonomy" id="1121881"/>
    <lineage>
        <taxon>Bacteria</taxon>
        <taxon>Bacillati</taxon>
        <taxon>Actinomycetota</taxon>
        <taxon>Acidimicrobiia</taxon>
        <taxon>Acidimicrobiales</taxon>
        <taxon>Acidimicrobiaceae</taxon>
        <taxon>Ferrithrix</taxon>
    </lineage>
</organism>
<proteinExistence type="predicted"/>
<dbReference type="RefSeq" id="WP_072792673.1">
    <property type="nucleotide sequence ID" value="NZ_FQUL01000061.1"/>
</dbReference>
<keyword evidence="2" id="KW-1185">Reference proteome</keyword>
<gene>
    <name evidence="1" type="ORF">SAMN02745225_02293</name>
</gene>
<evidence type="ECO:0000313" key="2">
    <source>
        <dbReference type="Proteomes" id="UP000184295"/>
    </source>
</evidence>
<evidence type="ECO:0000313" key="1">
    <source>
        <dbReference type="EMBL" id="SHF02985.1"/>
    </source>
</evidence>
<accession>A0A1M4YB77</accession>
<sequence>MPKITKIVKLPANPPKYTESKVLVYIDGQRCTLVRERTWQAMNLKVGDSIDCDELKKRENFHWKNEYSKKDKNGKNAWDKEKVRLSKVRSLINGIDTRIEAEIVGFGADSTDMIPEHPKESGKPDIEVYLRDTRAVLIYVEVTGTEVMRGDSYWIRPDKLEYAKAHPDQDVWFILHYAKPSEKYVFIKPIPGKKYTSVQKVINRSTEYYVEFSDEDASDFERFKGHLVQLLSKLD</sequence>
<dbReference type="Proteomes" id="UP000184295">
    <property type="component" value="Unassembled WGS sequence"/>
</dbReference>
<name>A0A1M4YB77_9ACTN</name>
<dbReference type="STRING" id="1121881.SAMN02745225_02293"/>
<dbReference type="EMBL" id="FQUL01000061">
    <property type="protein sequence ID" value="SHF02985.1"/>
    <property type="molecule type" value="Genomic_DNA"/>
</dbReference>
<reference evidence="2" key="1">
    <citation type="submission" date="2016-11" db="EMBL/GenBank/DDBJ databases">
        <authorList>
            <person name="Varghese N."/>
            <person name="Submissions S."/>
        </authorList>
    </citation>
    <scope>NUCLEOTIDE SEQUENCE [LARGE SCALE GENOMIC DNA]</scope>
    <source>
        <strain evidence="2">DSM 19514</strain>
    </source>
</reference>
<dbReference type="AlphaFoldDB" id="A0A1M4YB77"/>
<protein>
    <submittedName>
        <fullName evidence="1">Uncharacterized protein</fullName>
    </submittedName>
</protein>